<evidence type="ECO:0000259" key="3">
    <source>
        <dbReference type="PROSITE" id="PS51740"/>
    </source>
</evidence>
<dbReference type="InterPro" id="IPR037914">
    <property type="entry name" value="SpoVT-AbrB_sf"/>
</dbReference>
<dbReference type="InterPro" id="IPR007159">
    <property type="entry name" value="SpoVT-AbrB_dom"/>
</dbReference>
<dbReference type="GO" id="GO:0003677">
    <property type="term" value="F:DNA binding"/>
    <property type="evidence" value="ECO:0007669"/>
    <property type="project" value="UniProtKB-UniRule"/>
</dbReference>
<evidence type="ECO:0000313" key="4">
    <source>
        <dbReference type="EMBL" id="MBB4019917.1"/>
    </source>
</evidence>
<dbReference type="Proteomes" id="UP000577362">
    <property type="component" value="Unassembled WGS sequence"/>
</dbReference>
<reference evidence="4 5" key="1">
    <citation type="submission" date="2020-08" db="EMBL/GenBank/DDBJ databases">
        <title>Genomic Encyclopedia of Type Strains, Phase IV (KMG-IV): sequencing the most valuable type-strain genomes for metagenomic binning, comparative biology and taxonomic classification.</title>
        <authorList>
            <person name="Goeker M."/>
        </authorList>
    </citation>
    <scope>NUCLEOTIDE SEQUENCE [LARGE SCALE GENOMIC DNA]</scope>
    <source>
        <strain evidence="4 5">DSM 103737</strain>
    </source>
</reference>
<dbReference type="EMBL" id="JACIEN010000009">
    <property type="protein sequence ID" value="MBB4019917.1"/>
    <property type="molecule type" value="Genomic_DNA"/>
</dbReference>
<comment type="caution">
    <text evidence="4">The sequence shown here is derived from an EMBL/GenBank/DDBJ whole genome shotgun (WGS) entry which is preliminary data.</text>
</comment>
<protein>
    <submittedName>
        <fullName evidence="4">AbrB family looped-hinge helix DNA binding protein</fullName>
    </submittedName>
</protein>
<dbReference type="SUPFAM" id="SSF89447">
    <property type="entry name" value="AbrB/MazE/MraZ-like"/>
    <property type="match status" value="1"/>
</dbReference>
<gene>
    <name evidence="4" type="ORF">GGR16_004977</name>
</gene>
<keyword evidence="5" id="KW-1185">Reference proteome</keyword>
<dbReference type="SMART" id="SM00966">
    <property type="entry name" value="SpoVT_AbrB"/>
    <property type="match status" value="1"/>
</dbReference>
<dbReference type="Pfam" id="PF04014">
    <property type="entry name" value="MazE_antitoxin"/>
    <property type="match status" value="1"/>
</dbReference>
<dbReference type="RefSeq" id="WP_019404068.1">
    <property type="nucleotide sequence ID" value="NZ_JACIEN010000009.1"/>
</dbReference>
<proteinExistence type="predicted"/>
<dbReference type="AlphaFoldDB" id="A0A840CCE0"/>
<feature type="compositionally biased region" description="Basic and acidic residues" evidence="2">
    <location>
        <begin position="80"/>
        <end position="95"/>
    </location>
</feature>
<organism evidence="4 5">
    <name type="scientific">Chelatococcus caeni</name>
    <dbReference type="NCBI Taxonomy" id="1348468"/>
    <lineage>
        <taxon>Bacteria</taxon>
        <taxon>Pseudomonadati</taxon>
        <taxon>Pseudomonadota</taxon>
        <taxon>Alphaproteobacteria</taxon>
        <taxon>Hyphomicrobiales</taxon>
        <taxon>Chelatococcaceae</taxon>
        <taxon>Chelatococcus</taxon>
    </lineage>
</organism>
<feature type="region of interest" description="Disordered" evidence="2">
    <location>
        <begin position="67"/>
        <end position="95"/>
    </location>
</feature>
<evidence type="ECO:0000256" key="2">
    <source>
        <dbReference type="SAM" id="MobiDB-lite"/>
    </source>
</evidence>
<evidence type="ECO:0000256" key="1">
    <source>
        <dbReference type="PROSITE-ProRule" id="PRU01076"/>
    </source>
</evidence>
<dbReference type="PROSITE" id="PS51740">
    <property type="entry name" value="SPOVT_ABRB"/>
    <property type="match status" value="1"/>
</dbReference>
<keyword evidence="1" id="KW-0238">DNA-binding</keyword>
<sequence length="95" mass="10161">MPHIGASTVTSKGQITLPASLRDKFGIRSGDLVEFFEGYDGTIRMRIRAKSAAALAGMLAHLKPDPRFGSDDEAIAAETAARDERSKRSASDEAP</sequence>
<evidence type="ECO:0000313" key="5">
    <source>
        <dbReference type="Proteomes" id="UP000577362"/>
    </source>
</evidence>
<dbReference type="Gene3D" id="2.10.260.10">
    <property type="match status" value="1"/>
</dbReference>
<dbReference type="NCBIfam" id="TIGR01439">
    <property type="entry name" value="lp_hng_hel_AbrB"/>
    <property type="match status" value="1"/>
</dbReference>
<accession>A0A840CCE0</accession>
<name>A0A840CCE0_9HYPH</name>
<feature type="domain" description="SpoVT-AbrB" evidence="3">
    <location>
        <begin position="4"/>
        <end position="50"/>
    </location>
</feature>